<proteinExistence type="predicted"/>
<organism evidence="1">
    <name type="scientific">bioreactor metagenome</name>
    <dbReference type="NCBI Taxonomy" id="1076179"/>
    <lineage>
        <taxon>unclassified sequences</taxon>
        <taxon>metagenomes</taxon>
        <taxon>ecological metagenomes</taxon>
    </lineage>
</organism>
<sequence length="131" mass="14836">MERLARLSVQQAVGYHSSDVFEYAYRLLFALYIESVDVVENVLVHVPEFGELRYGQKMSGIVPMADHAQLLSLRRKLRHHVAELKARGVCGKNSMRGAYFVKPGKKLALHLHILRTGFYNIVGIPRGFGKV</sequence>
<protein>
    <submittedName>
        <fullName evidence="1">Uncharacterized protein</fullName>
    </submittedName>
</protein>
<dbReference type="EMBL" id="VSSQ01130219">
    <property type="protein sequence ID" value="MPN57998.1"/>
    <property type="molecule type" value="Genomic_DNA"/>
</dbReference>
<dbReference type="AlphaFoldDB" id="A0A645J2T5"/>
<name>A0A645J2T5_9ZZZZ</name>
<reference evidence="1" key="1">
    <citation type="submission" date="2019-08" db="EMBL/GenBank/DDBJ databases">
        <authorList>
            <person name="Kucharzyk K."/>
            <person name="Murdoch R.W."/>
            <person name="Higgins S."/>
            <person name="Loffler F."/>
        </authorList>
    </citation>
    <scope>NUCLEOTIDE SEQUENCE</scope>
</reference>
<gene>
    <name evidence="1" type="ORF">SDC9_205694</name>
</gene>
<evidence type="ECO:0000313" key="1">
    <source>
        <dbReference type="EMBL" id="MPN57998.1"/>
    </source>
</evidence>
<comment type="caution">
    <text evidence="1">The sequence shown here is derived from an EMBL/GenBank/DDBJ whole genome shotgun (WGS) entry which is preliminary data.</text>
</comment>
<accession>A0A645J2T5</accession>